<gene>
    <name evidence="3" type="ORF">T190115A13A_20055</name>
</gene>
<keyword evidence="4" id="KW-1185">Reference proteome</keyword>
<comment type="caution">
    <text evidence="3">The sequence shown here is derived from an EMBL/GenBank/DDBJ whole genome shotgun (WGS) entry which is preliminary data.</text>
</comment>
<feature type="region of interest" description="Disordered" evidence="1">
    <location>
        <begin position="27"/>
        <end position="58"/>
    </location>
</feature>
<proteinExistence type="predicted"/>
<evidence type="ECO:0000256" key="2">
    <source>
        <dbReference type="SAM" id="SignalP"/>
    </source>
</evidence>
<reference evidence="3 4" key="1">
    <citation type="submission" date="2024-05" db="EMBL/GenBank/DDBJ databases">
        <authorList>
            <person name="Duchaud E."/>
        </authorList>
    </citation>
    <scope>NUCLEOTIDE SEQUENCE [LARGE SCALE GENOMIC DNA]</scope>
    <source>
        <strain evidence="3">Ena-SAMPLE-TAB-13-05-2024-13:56:06:370-140305</strain>
    </source>
</reference>
<keyword evidence="2" id="KW-0732">Signal</keyword>
<protein>
    <recommendedName>
        <fullName evidence="5">Outer membrane protein beta-barrel domain-containing protein</fullName>
    </recommendedName>
</protein>
<feature type="chain" id="PRO_5045076694" description="Outer membrane protein beta-barrel domain-containing protein" evidence="2">
    <location>
        <begin position="18"/>
        <end position="266"/>
    </location>
</feature>
<dbReference type="SUPFAM" id="SSF56925">
    <property type="entry name" value="OMPA-like"/>
    <property type="match status" value="1"/>
</dbReference>
<feature type="compositionally biased region" description="Low complexity" evidence="1">
    <location>
        <begin position="30"/>
        <end position="53"/>
    </location>
</feature>
<dbReference type="EMBL" id="CAXJRC010000022">
    <property type="protein sequence ID" value="CAL2106775.1"/>
    <property type="molecule type" value="Genomic_DNA"/>
</dbReference>
<dbReference type="InterPro" id="IPR011250">
    <property type="entry name" value="OMP/PagP_B-barrel"/>
</dbReference>
<name>A0ABP1F8S9_9FLAO</name>
<sequence length="266" mass="30245">MKQIMILFLLLSCTVFAQGKLEKAKKELSTKTTTTKPTVESSSNASSSTISNSRVNDNDSESFQSFVAKVAYSATLGIVAGKAEWRELTPYPYYDYGEYTKTLNEKTKRSNVKIGVNYFNNLIKGFEVYGSYKFVPLIGIEASHIRFNEKVNDKKDYLDISSLMLNYYRIREKYVSLWWGLGGTYIGNEVNKLGFAYNIGTEIYPFRPVSFHFSWKHSFINNSSVQRFKANAKYHLKKTAIVAGYNNFNLGSVNTSGLTIGVEYMF</sequence>
<feature type="signal peptide" evidence="2">
    <location>
        <begin position="1"/>
        <end position="17"/>
    </location>
</feature>
<dbReference type="Proteomes" id="UP001497602">
    <property type="component" value="Unassembled WGS sequence"/>
</dbReference>
<evidence type="ECO:0000313" key="3">
    <source>
        <dbReference type="EMBL" id="CAL2106775.1"/>
    </source>
</evidence>
<accession>A0ABP1F8S9</accession>
<organism evidence="3 4">
    <name type="scientific">Tenacibaculum vairaonense</name>
    <dbReference type="NCBI Taxonomy" id="3137860"/>
    <lineage>
        <taxon>Bacteria</taxon>
        <taxon>Pseudomonadati</taxon>
        <taxon>Bacteroidota</taxon>
        <taxon>Flavobacteriia</taxon>
        <taxon>Flavobacteriales</taxon>
        <taxon>Flavobacteriaceae</taxon>
        <taxon>Tenacibaculum</taxon>
    </lineage>
</organism>
<evidence type="ECO:0000313" key="4">
    <source>
        <dbReference type="Proteomes" id="UP001497602"/>
    </source>
</evidence>
<evidence type="ECO:0008006" key="5">
    <source>
        <dbReference type="Google" id="ProtNLM"/>
    </source>
</evidence>
<dbReference type="RefSeq" id="WP_348738519.1">
    <property type="nucleotide sequence ID" value="NZ_CAXJRC010000022.1"/>
</dbReference>
<evidence type="ECO:0000256" key="1">
    <source>
        <dbReference type="SAM" id="MobiDB-lite"/>
    </source>
</evidence>